<evidence type="ECO:0000313" key="2">
    <source>
        <dbReference type="Proteomes" id="UP000198785"/>
    </source>
</evidence>
<reference evidence="1 2" key="1">
    <citation type="submission" date="2016-10" db="EMBL/GenBank/DDBJ databases">
        <authorList>
            <person name="de Groot N.N."/>
        </authorList>
    </citation>
    <scope>NUCLEOTIDE SEQUENCE [LARGE SCALE GENOMIC DNA]</scope>
    <source>
        <strain evidence="1 2">DSM 22789</strain>
    </source>
</reference>
<keyword evidence="2" id="KW-1185">Reference proteome</keyword>
<evidence type="ECO:0000313" key="1">
    <source>
        <dbReference type="EMBL" id="SFS88197.1"/>
    </source>
</evidence>
<dbReference type="Proteomes" id="UP000198785">
    <property type="component" value="Unassembled WGS sequence"/>
</dbReference>
<dbReference type="AlphaFoldDB" id="A0A1I6TGQ1"/>
<proteinExistence type="predicted"/>
<name>A0A1I6TGQ1_9SPHI</name>
<accession>A0A1I6TGQ1</accession>
<sequence>MTYNFKNDYSVGAHPNILKSLVDTNLIPQLGYGDDD</sequence>
<protein>
    <submittedName>
        <fullName evidence="1">Threonine aldolase</fullName>
    </submittedName>
</protein>
<dbReference type="STRING" id="683125.SAMN05660206_106131"/>
<organism evidence="1 2">
    <name type="scientific">Sphingobacterium wenxiniae</name>
    <dbReference type="NCBI Taxonomy" id="683125"/>
    <lineage>
        <taxon>Bacteria</taxon>
        <taxon>Pseudomonadati</taxon>
        <taxon>Bacteroidota</taxon>
        <taxon>Sphingobacteriia</taxon>
        <taxon>Sphingobacteriales</taxon>
        <taxon>Sphingobacteriaceae</taxon>
        <taxon>Sphingobacterium</taxon>
    </lineage>
</organism>
<dbReference type="EMBL" id="FOZZ01000006">
    <property type="protein sequence ID" value="SFS88197.1"/>
    <property type="molecule type" value="Genomic_DNA"/>
</dbReference>
<gene>
    <name evidence="1" type="ORF">SAMN05660206_106131</name>
</gene>